<dbReference type="AlphaFoldDB" id="A0A0A8Z0H9"/>
<reference evidence="1" key="1">
    <citation type="submission" date="2014-09" db="EMBL/GenBank/DDBJ databases">
        <authorList>
            <person name="Magalhaes I.L.F."/>
            <person name="Oliveira U."/>
            <person name="Santos F.R."/>
            <person name="Vidigal T.H.D.A."/>
            <person name="Brescovit A.D."/>
            <person name="Santos A.J."/>
        </authorList>
    </citation>
    <scope>NUCLEOTIDE SEQUENCE</scope>
    <source>
        <tissue evidence="1">Shoot tissue taken approximately 20 cm above the soil surface</tissue>
    </source>
</reference>
<accession>A0A0A8Z0H9</accession>
<reference evidence="1" key="2">
    <citation type="journal article" date="2015" name="Data Brief">
        <title>Shoot transcriptome of the giant reed, Arundo donax.</title>
        <authorList>
            <person name="Barrero R.A."/>
            <person name="Guerrero F.D."/>
            <person name="Moolhuijzen P."/>
            <person name="Goolsby J.A."/>
            <person name="Tidwell J."/>
            <person name="Bellgard S.E."/>
            <person name="Bellgard M.I."/>
        </authorList>
    </citation>
    <scope>NUCLEOTIDE SEQUENCE</scope>
    <source>
        <tissue evidence="1">Shoot tissue taken approximately 20 cm above the soil surface</tissue>
    </source>
</reference>
<sequence>MTWRSPSSSLVGVPQLRIVARCRVPSRRPAPRRVVLRTHGPGRFRSFVSNVFGAGSSGQRSRGRHVLAVETPQMRGCCGLVGASVSAGEGHDQEMECS</sequence>
<organism evidence="1">
    <name type="scientific">Arundo donax</name>
    <name type="common">Giant reed</name>
    <name type="synonym">Donax arundinaceus</name>
    <dbReference type="NCBI Taxonomy" id="35708"/>
    <lineage>
        <taxon>Eukaryota</taxon>
        <taxon>Viridiplantae</taxon>
        <taxon>Streptophyta</taxon>
        <taxon>Embryophyta</taxon>
        <taxon>Tracheophyta</taxon>
        <taxon>Spermatophyta</taxon>
        <taxon>Magnoliopsida</taxon>
        <taxon>Liliopsida</taxon>
        <taxon>Poales</taxon>
        <taxon>Poaceae</taxon>
        <taxon>PACMAD clade</taxon>
        <taxon>Arundinoideae</taxon>
        <taxon>Arundineae</taxon>
        <taxon>Arundo</taxon>
    </lineage>
</organism>
<evidence type="ECO:0000313" key="1">
    <source>
        <dbReference type="EMBL" id="JAD32909.1"/>
    </source>
</evidence>
<proteinExistence type="predicted"/>
<protein>
    <submittedName>
        <fullName evidence="1">Uncharacterized protein</fullName>
    </submittedName>
</protein>
<name>A0A0A8Z0H9_ARUDO</name>
<dbReference type="EMBL" id="GBRH01264986">
    <property type="protein sequence ID" value="JAD32909.1"/>
    <property type="molecule type" value="Transcribed_RNA"/>
</dbReference>